<evidence type="ECO:0000259" key="2">
    <source>
        <dbReference type="Pfam" id="PF01370"/>
    </source>
</evidence>
<comment type="caution">
    <text evidence="3">The sequence shown here is derived from an EMBL/GenBank/DDBJ whole genome shotgun (WGS) entry which is preliminary data.</text>
</comment>
<evidence type="ECO:0000256" key="1">
    <source>
        <dbReference type="ARBA" id="ARBA00007637"/>
    </source>
</evidence>
<dbReference type="Gene3D" id="3.40.50.720">
    <property type="entry name" value="NAD(P)-binding Rossmann-like Domain"/>
    <property type="match status" value="1"/>
</dbReference>
<comment type="similarity">
    <text evidence="1">Belongs to the NAD(P)-dependent epimerase/dehydratase family.</text>
</comment>
<feature type="domain" description="NAD-dependent epimerase/dehydratase" evidence="2">
    <location>
        <begin position="3"/>
        <end position="252"/>
    </location>
</feature>
<dbReference type="InterPro" id="IPR036291">
    <property type="entry name" value="NAD(P)-bd_dom_sf"/>
</dbReference>
<dbReference type="Proteomes" id="UP000262538">
    <property type="component" value="Unassembled WGS sequence"/>
</dbReference>
<sequence>MRVLVTGACGFVMSVFIRCFLQDHEEARVLALDVGEPDEAWSGHLADVAGRVDFVRCDVRDRARLATLFARHRPETVVHGATVTLVPEWEREDPVRFLDVNVMGTAAVLDAARRAGSVGRVVHVSSAAVYGAGNSGRTEPQDEDTPLEPDEMYGVSKVTAELVARRFAALYGMSVPIVRCTKVFGPMERPTSARTLMSLPYHLARALVAGTPLAVTPRTLRAAGDWISAVDVAAALGLLCTRPDVGSAAFNLAGGAAVPVPRLAELFGVELAADPAADPEWAVVDADPALRSGKDGTYSVLRAARRLGWRPRDLPRQVGEYREWALAHWTPEDPVPLGSPGAAT</sequence>
<name>A0ABX9LM91_9ACTN</name>
<dbReference type="SUPFAM" id="SSF51735">
    <property type="entry name" value="NAD(P)-binding Rossmann-fold domains"/>
    <property type="match status" value="1"/>
</dbReference>
<protein>
    <submittedName>
        <fullName evidence="3">NAD(P)-dependent oxidoreductase</fullName>
    </submittedName>
</protein>
<reference evidence="3 4" key="1">
    <citation type="submission" date="2018-08" db="EMBL/GenBank/DDBJ databases">
        <title>Microbispora. triticiradicis sp. nov., a novel actinomycete isolated from the root of wheat (Triticum aestivum L.)).</title>
        <authorList>
            <person name="Han C."/>
        </authorList>
    </citation>
    <scope>NUCLEOTIDE SEQUENCE [LARGE SCALE GENOMIC DNA]</scope>
    <source>
        <strain evidence="3 4">NEAU-HRDPA2-9</strain>
    </source>
</reference>
<dbReference type="EMBL" id="QFZU02000046">
    <property type="protein sequence ID" value="RGA05108.1"/>
    <property type="molecule type" value="Genomic_DNA"/>
</dbReference>
<keyword evidence="4" id="KW-1185">Reference proteome</keyword>
<organism evidence="3 4">
    <name type="scientific">Microbispora triticiradicis</name>
    <dbReference type="NCBI Taxonomy" id="2200763"/>
    <lineage>
        <taxon>Bacteria</taxon>
        <taxon>Bacillati</taxon>
        <taxon>Actinomycetota</taxon>
        <taxon>Actinomycetes</taxon>
        <taxon>Streptosporangiales</taxon>
        <taxon>Streptosporangiaceae</taxon>
        <taxon>Microbispora</taxon>
    </lineage>
</organism>
<evidence type="ECO:0000313" key="3">
    <source>
        <dbReference type="EMBL" id="RGA05108.1"/>
    </source>
</evidence>
<gene>
    <name evidence="3" type="ORF">DI270_010435</name>
</gene>
<dbReference type="InterPro" id="IPR001509">
    <property type="entry name" value="Epimerase_deHydtase"/>
</dbReference>
<dbReference type="Pfam" id="PF01370">
    <property type="entry name" value="Epimerase"/>
    <property type="match status" value="1"/>
</dbReference>
<dbReference type="RefSeq" id="WP_111699671.1">
    <property type="nucleotide sequence ID" value="NZ_QFZU02000046.1"/>
</dbReference>
<proteinExistence type="inferred from homology"/>
<evidence type="ECO:0000313" key="4">
    <source>
        <dbReference type="Proteomes" id="UP000262538"/>
    </source>
</evidence>
<accession>A0ABX9LM91</accession>
<dbReference type="PANTHER" id="PTHR43000">
    <property type="entry name" value="DTDP-D-GLUCOSE 4,6-DEHYDRATASE-RELATED"/>
    <property type="match status" value="1"/>
</dbReference>